<dbReference type="EMBL" id="VDLY02000001">
    <property type="protein sequence ID" value="KAB8170792.1"/>
    <property type="molecule type" value="Genomic_DNA"/>
</dbReference>
<dbReference type="NCBIfam" id="NF041064">
    <property type="entry name" value="DpdG"/>
    <property type="match status" value="1"/>
</dbReference>
<evidence type="ECO:0000313" key="2">
    <source>
        <dbReference type="Proteomes" id="UP000314251"/>
    </source>
</evidence>
<comment type="caution">
    <text evidence="1">The sequence shown here is derived from an EMBL/GenBank/DDBJ whole genome shotgun (WGS) entry which is preliminary data.</text>
</comment>
<dbReference type="Proteomes" id="UP000314251">
    <property type="component" value="Unassembled WGS sequence"/>
</dbReference>
<organism evidence="1 2">
    <name type="scientific">Streptomyces mimosae</name>
    <dbReference type="NCBI Taxonomy" id="2586635"/>
    <lineage>
        <taxon>Bacteria</taxon>
        <taxon>Bacillati</taxon>
        <taxon>Actinomycetota</taxon>
        <taxon>Actinomycetes</taxon>
        <taxon>Kitasatosporales</taxon>
        <taxon>Streptomycetaceae</taxon>
        <taxon>Streptomyces</taxon>
    </lineage>
</organism>
<dbReference type="OrthoDB" id="4760148at2"/>
<sequence>MTLLNVEAALPSQTWALVRLLLSLKKSIPLDDAEAFVSPPSVVPPDKKSASAFRAAVSTLRMLGLIHVDGDRNELSLAGRATTLDSCDELVAYTTVLRNAVFDADLNSDLGANDSFVGPRDLTRALAWFLTHDPTEPAIDGVEAEHLIDARDGKDRGSLKPEVLPLFPNRTRWIRLNHWAPFLGLAAAPLFPRGGSAPMLPDCTAAVRQTVAEQWPLGRRVNAVEALRAIRSALPVLPGGAHSLAIGIVSPGENVAGPTLSFALLRGHDEGWLRLDHDDDAPHPLRVYDADRPTSARTISDITILEAAHG</sequence>
<accession>A0A5N6ARQ5</accession>
<protein>
    <submittedName>
        <fullName evidence="1">Uncharacterized protein</fullName>
    </submittedName>
</protein>
<dbReference type="RefSeq" id="WP_139665480.1">
    <property type="nucleotide sequence ID" value="NZ_VDLY02000001.1"/>
</dbReference>
<dbReference type="InterPro" id="IPR049812">
    <property type="entry name" value="DpdG-like"/>
</dbReference>
<name>A0A5N6ARQ5_9ACTN</name>
<reference evidence="1" key="1">
    <citation type="submission" date="2019-10" db="EMBL/GenBank/DDBJ databases">
        <title>Nonomuraea sp. nov., isolated from Phyllanthus amarus.</title>
        <authorList>
            <person name="Klykleung N."/>
            <person name="Tanasupawat S."/>
        </authorList>
    </citation>
    <scope>NUCLEOTIDE SEQUENCE [LARGE SCALE GENOMIC DNA]</scope>
    <source>
        <strain evidence="1">3MP-10</strain>
    </source>
</reference>
<proteinExistence type="predicted"/>
<evidence type="ECO:0000313" key="1">
    <source>
        <dbReference type="EMBL" id="KAB8170792.1"/>
    </source>
</evidence>
<keyword evidence="2" id="KW-1185">Reference proteome</keyword>
<dbReference type="AlphaFoldDB" id="A0A5N6ARQ5"/>
<gene>
    <name evidence="1" type="ORF">FH607_000035</name>
</gene>